<keyword evidence="1 2" id="KW-0694">RNA-binding</keyword>
<dbReference type="Pfam" id="PF00076">
    <property type="entry name" value="RRM_1"/>
    <property type="match status" value="1"/>
</dbReference>
<dbReference type="OMA" id="RPRGNAY"/>
<dbReference type="Pfam" id="PF02136">
    <property type="entry name" value="NTF2"/>
    <property type="match status" value="1"/>
</dbReference>
<dbReference type="AlphaFoldDB" id="A0A1Y2F7K8"/>
<feature type="region of interest" description="Disordered" evidence="3">
    <location>
        <begin position="228"/>
        <end position="283"/>
    </location>
</feature>
<dbReference type="GO" id="GO:0016579">
    <property type="term" value="P:protein deubiquitination"/>
    <property type="evidence" value="ECO:0007669"/>
    <property type="project" value="TreeGrafter"/>
</dbReference>
<evidence type="ECO:0000313" key="7">
    <source>
        <dbReference type="Proteomes" id="UP000193685"/>
    </source>
</evidence>
<feature type="region of interest" description="Disordered" evidence="3">
    <location>
        <begin position="315"/>
        <end position="358"/>
    </location>
</feature>
<comment type="caution">
    <text evidence="6">The sequence shown here is derived from an EMBL/GenBank/DDBJ whole genome shotgun (WGS) entry which is preliminary data.</text>
</comment>
<dbReference type="Gene3D" id="3.30.70.330">
    <property type="match status" value="1"/>
</dbReference>
<dbReference type="CDD" id="cd00590">
    <property type="entry name" value="RRM_SF"/>
    <property type="match status" value="1"/>
</dbReference>
<dbReference type="EMBL" id="MCFI01000015">
    <property type="protein sequence ID" value="ORY79464.1"/>
    <property type="molecule type" value="Genomic_DNA"/>
</dbReference>
<gene>
    <name evidence="6" type="ORF">BCR37DRAFT_381648</name>
</gene>
<dbReference type="OrthoDB" id="339151at2759"/>
<proteinExistence type="predicted"/>
<dbReference type="InterPro" id="IPR012677">
    <property type="entry name" value="Nucleotide-bd_a/b_plait_sf"/>
</dbReference>
<dbReference type="GO" id="GO:0034517">
    <property type="term" value="P:ribophagy"/>
    <property type="evidence" value="ECO:0007669"/>
    <property type="project" value="TreeGrafter"/>
</dbReference>
<dbReference type="GeneID" id="63786337"/>
<dbReference type="InterPro" id="IPR002075">
    <property type="entry name" value="NTF2_dom"/>
</dbReference>
<accession>A0A1Y2F7K8</accession>
<dbReference type="GO" id="GO:0003729">
    <property type="term" value="F:mRNA binding"/>
    <property type="evidence" value="ECO:0007669"/>
    <property type="project" value="TreeGrafter"/>
</dbReference>
<dbReference type="SMART" id="SM00360">
    <property type="entry name" value="RRM"/>
    <property type="match status" value="1"/>
</dbReference>
<dbReference type="PROSITE" id="PS50102">
    <property type="entry name" value="RRM"/>
    <property type="match status" value="1"/>
</dbReference>
<dbReference type="RefSeq" id="XP_040723835.1">
    <property type="nucleotide sequence ID" value="XM_040869738.1"/>
</dbReference>
<evidence type="ECO:0000256" key="2">
    <source>
        <dbReference type="PROSITE-ProRule" id="PRU00176"/>
    </source>
</evidence>
<evidence type="ECO:0008006" key="8">
    <source>
        <dbReference type="Google" id="ProtNLM"/>
    </source>
</evidence>
<evidence type="ECO:0000256" key="1">
    <source>
        <dbReference type="ARBA" id="ARBA00022884"/>
    </source>
</evidence>
<dbReference type="PANTHER" id="PTHR10693:SF20">
    <property type="entry name" value="AT27578P"/>
    <property type="match status" value="1"/>
</dbReference>
<keyword evidence="7" id="KW-1185">Reference proteome</keyword>
<feature type="compositionally biased region" description="Low complexity" evidence="3">
    <location>
        <begin position="315"/>
        <end position="351"/>
    </location>
</feature>
<reference evidence="6 7" key="1">
    <citation type="submission" date="2016-07" db="EMBL/GenBank/DDBJ databases">
        <title>Pervasive Adenine N6-methylation of Active Genes in Fungi.</title>
        <authorList>
            <consortium name="DOE Joint Genome Institute"/>
            <person name="Mondo S.J."/>
            <person name="Dannebaum R.O."/>
            <person name="Kuo R.C."/>
            <person name="Labutti K."/>
            <person name="Haridas S."/>
            <person name="Kuo A."/>
            <person name="Salamov A."/>
            <person name="Ahrendt S.R."/>
            <person name="Lipzen A."/>
            <person name="Sullivan W."/>
            <person name="Andreopoulos W.B."/>
            <person name="Clum A."/>
            <person name="Lindquist E."/>
            <person name="Daum C."/>
            <person name="Ramamoorthy G.K."/>
            <person name="Gryganskyi A."/>
            <person name="Culley D."/>
            <person name="Magnuson J.K."/>
            <person name="James T.Y."/>
            <person name="O'Malley M.A."/>
            <person name="Stajich J.E."/>
            <person name="Spatafora J.W."/>
            <person name="Visel A."/>
            <person name="Grigoriev I.V."/>
        </authorList>
    </citation>
    <scope>NUCLEOTIDE SEQUENCE [LARGE SCALE GENOMIC DNA]</scope>
    <source>
        <strain evidence="6 7">12-1054</strain>
    </source>
</reference>
<dbReference type="GO" id="GO:1990861">
    <property type="term" value="C:Ubp3-Bre5 deubiquitination complex"/>
    <property type="evidence" value="ECO:0007669"/>
    <property type="project" value="TreeGrafter"/>
</dbReference>
<dbReference type="GO" id="GO:0005829">
    <property type="term" value="C:cytosol"/>
    <property type="evidence" value="ECO:0007669"/>
    <property type="project" value="TreeGrafter"/>
</dbReference>
<dbReference type="InterPro" id="IPR039539">
    <property type="entry name" value="Ras_GTPase_bind_prot"/>
</dbReference>
<dbReference type="Proteomes" id="UP000193685">
    <property type="component" value="Unassembled WGS sequence"/>
</dbReference>
<dbReference type="GO" id="GO:1990904">
    <property type="term" value="C:ribonucleoprotein complex"/>
    <property type="evidence" value="ECO:0007669"/>
    <property type="project" value="TreeGrafter"/>
</dbReference>
<evidence type="ECO:0000259" key="4">
    <source>
        <dbReference type="PROSITE" id="PS50102"/>
    </source>
</evidence>
<organism evidence="6 7">
    <name type="scientific">Protomyces lactucae-debilis</name>
    <dbReference type="NCBI Taxonomy" id="2754530"/>
    <lineage>
        <taxon>Eukaryota</taxon>
        <taxon>Fungi</taxon>
        <taxon>Dikarya</taxon>
        <taxon>Ascomycota</taxon>
        <taxon>Taphrinomycotina</taxon>
        <taxon>Taphrinomycetes</taxon>
        <taxon>Taphrinales</taxon>
        <taxon>Protomycetaceae</taxon>
        <taxon>Protomyces</taxon>
    </lineage>
</organism>
<dbReference type="SUPFAM" id="SSF54427">
    <property type="entry name" value="NTF2-like"/>
    <property type="match status" value="1"/>
</dbReference>
<dbReference type="Gene3D" id="3.10.450.50">
    <property type="match status" value="1"/>
</dbReference>
<name>A0A1Y2F7K8_PROLT</name>
<feature type="compositionally biased region" description="Polar residues" evidence="3">
    <location>
        <begin position="233"/>
        <end position="251"/>
    </location>
</feature>
<dbReference type="STRING" id="56484.A0A1Y2F7K8"/>
<dbReference type="SUPFAM" id="SSF54928">
    <property type="entry name" value="RNA-binding domain, RBD"/>
    <property type="match status" value="1"/>
</dbReference>
<feature type="region of interest" description="Disordered" evidence="3">
    <location>
        <begin position="159"/>
        <end position="198"/>
    </location>
</feature>
<feature type="compositionally biased region" description="Low complexity" evidence="3">
    <location>
        <begin position="252"/>
        <end position="264"/>
    </location>
</feature>
<dbReference type="InterPro" id="IPR032710">
    <property type="entry name" value="NTF2-like_dom_sf"/>
</dbReference>
<evidence type="ECO:0000259" key="5">
    <source>
        <dbReference type="PROSITE" id="PS50177"/>
    </source>
</evidence>
<dbReference type="InterPro" id="IPR000504">
    <property type="entry name" value="RRM_dom"/>
</dbReference>
<dbReference type="PANTHER" id="PTHR10693">
    <property type="entry name" value="RAS GTPASE-ACTIVATING PROTEIN-BINDING PROTEIN"/>
    <property type="match status" value="1"/>
</dbReference>
<dbReference type="PROSITE" id="PS50177">
    <property type="entry name" value="NTF2_DOMAIN"/>
    <property type="match status" value="1"/>
</dbReference>
<evidence type="ECO:0000313" key="6">
    <source>
        <dbReference type="EMBL" id="ORY79464.1"/>
    </source>
</evidence>
<dbReference type="CDD" id="cd00780">
    <property type="entry name" value="NTF2"/>
    <property type="match status" value="1"/>
</dbReference>
<dbReference type="InterPro" id="IPR035979">
    <property type="entry name" value="RBD_domain_sf"/>
</dbReference>
<evidence type="ECO:0000256" key="3">
    <source>
        <dbReference type="SAM" id="MobiDB-lite"/>
    </source>
</evidence>
<dbReference type="InterPro" id="IPR018222">
    <property type="entry name" value="Nuclear_transport_factor_2_euk"/>
</dbReference>
<feature type="region of interest" description="Disordered" evidence="3">
    <location>
        <begin position="426"/>
        <end position="474"/>
    </location>
</feature>
<protein>
    <recommendedName>
        <fullName evidence="8">NTF2 domain-containing protein</fullName>
    </recommendedName>
</protein>
<sequence length="474" mass="50407">MNRHADPLLSEQDTTETSCTIDACDVDDLLTLQLFYKKNSTFVHGVEGESSKLSQGQREILTKVQELNFKDCKVLVSNVDSQASFDNTILIQVLGEMSNNGQDSRKFAQTFLLAPQEFGYYVHNDIFRFLKEEVDESDFGDEQGHAAPNTHEETLFSHEVASTQQVPPPTQIQTPHTNGTTTAPAESEAKKPLAEKSVVADEVVASPTQTPVADPSANRSEAVETIANPPVSAGSSATESAPSQPTTLSQETPATAIPATAATTHDASLKAEPQQPAEPVKPAAPLSWAARAAANAAKTATAAVVNKVTPAVTSASAPAQKKQSAPAQPEQQQQAQQVQSAQPSQQPQQQQLGSETSKSAFLKSLTPSMSDESIRRELGKHGAFKTVEINRAKKCGFVDYLSAGACASAIKQHLHDIDGEMLQVEERRKDVNTGKGPYGGKKFDKAGRGSPATRGGSGAGRGQGTPRTQTPIAK</sequence>
<feature type="domain" description="RRM" evidence="4">
    <location>
        <begin position="358"/>
        <end position="436"/>
    </location>
</feature>
<feature type="domain" description="NTF2" evidence="5">
    <location>
        <begin position="32"/>
        <end position="129"/>
    </location>
</feature>